<dbReference type="Pfam" id="PF02826">
    <property type="entry name" value="2-Hacid_dh_C"/>
    <property type="match status" value="1"/>
</dbReference>
<dbReference type="CDD" id="cd12169">
    <property type="entry name" value="PGDH_like_1"/>
    <property type="match status" value="1"/>
</dbReference>
<feature type="domain" description="D-isomer specific 2-hydroxyacid dehydrogenase catalytic" evidence="5">
    <location>
        <begin position="28"/>
        <end position="312"/>
    </location>
</feature>
<dbReference type="GO" id="GO:0051287">
    <property type="term" value="F:NAD binding"/>
    <property type="evidence" value="ECO:0007669"/>
    <property type="project" value="InterPro"/>
</dbReference>
<dbReference type="PANTHER" id="PTHR42789">
    <property type="entry name" value="D-ISOMER SPECIFIC 2-HYDROXYACID DEHYDROGENASE FAMILY PROTEIN (AFU_ORTHOLOGUE AFUA_6G10090)"/>
    <property type="match status" value="1"/>
</dbReference>
<keyword evidence="8" id="KW-1185">Reference proteome</keyword>
<dbReference type="InterPro" id="IPR029753">
    <property type="entry name" value="D-isomer_DH_CS"/>
</dbReference>
<dbReference type="PANTHER" id="PTHR42789:SF1">
    <property type="entry name" value="D-ISOMER SPECIFIC 2-HYDROXYACID DEHYDROGENASE FAMILY PROTEIN (AFU_ORTHOLOGUE AFUA_6G10090)"/>
    <property type="match status" value="1"/>
</dbReference>
<keyword evidence="2 4" id="KW-0560">Oxidoreductase</keyword>
<dbReference type="InterPro" id="IPR006139">
    <property type="entry name" value="D-isomer_2_OHA_DH_cat_dom"/>
</dbReference>
<sequence length="319" mass="34522">MTLVAVLDDYQAVAERMADWRSLPDRTSVAFFHDRLPDEDTIVERLAHYEVIVAMRERTAFPRSVLERLPRLRLLVTTGMRNAAIDLEAAYENGVVVSGTPGSGGATTELAWALILGLVRHVPEEDAAVRAGGWQRTVGTDLAGSTLGLLGLGRLGRAMVPVAQAFGMRVLAWSANLTSETATAAGAERVAKDELFARSDVLSVHLKLSDRTHGLVGADELALMRPTAYLVNTSRGPIVDEKALVGALEEGRLAGAGLDVYDQEPLPADHPLLQAPRTILTPHIGFVTRRTYEEWYTAAVDAIAAYLNGRPVQVLTPTR</sequence>
<evidence type="ECO:0000256" key="2">
    <source>
        <dbReference type="ARBA" id="ARBA00023002"/>
    </source>
</evidence>
<evidence type="ECO:0000256" key="1">
    <source>
        <dbReference type="ARBA" id="ARBA00005854"/>
    </source>
</evidence>
<dbReference type="Pfam" id="PF00389">
    <property type="entry name" value="2-Hacid_dh"/>
    <property type="match status" value="1"/>
</dbReference>
<evidence type="ECO:0000259" key="6">
    <source>
        <dbReference type="Pfam" id="PF02826"/>
    </source>
</evidence>
<dbReference type="STRING" id="117157.SAMN04489717_0403"/>
<dbReference type="PROSITE" id="PS00671">
    <property type="entry name" value="D_2_HYDROXYACID_DH_3"/>
    <property type="match status" value="1"/>
</dbReference>
<name>A0A1H1LL06_9ACTN</name>
<dbReference type="FunFam" id="3.40.50.720:FF:000203">
    <property type="entry name" value="D-3-phosphoglycerate dehydrogenase (SerA)"/>
    <property type="match status" value="1"/>
</dbReference>
<dbReference type="InterPro" id="IPR006140">
    <property type="entry name" value="D-isomer_DH_NAD-bd"/>
</dbReference>
<accession>A0A1H1LL06</accession>
<evidence type="ECO:0000313" key="7">
    <source>
        <dbReference type="EMBL" id="SDR75201.1"/>
    </source>
</evidence>
<evidence type="ECO:0000256" key="4">
    <source>
        <dbReference type="RuleBase" id="RU003719"/>
    </source>
</evidence>
<dbReference type="Proteomes" id="UP000198983">
    <property type="component" value="Chromosome I"/>
</dbReference>
<feature type="domain" description="D-isomer specific 2-hydroxyacid dehydrogenase NAD-binding" evidence="6">
    <location>
        <begin position="113"/>
        <end position="285"/>
    </location>
</feature>
<dbReference type="AlphaFoldDB" id="A0A1H1LL06"/>
<keyword evidence="3" id="KW-0520">NAD</keyword>
<dbReference type="SUPFAM" id="SSF52283">
    <property type="entry name" value="Formate/glycerate dehydrogenase catalytic domain-like"/>
    <property type="match status" value="1"/>
</dbReference>
<evidence type="ECO:0000313" key="8">
    <source>
        <dbReference type="Proteomes" id="UP000198983"/>
    </source>
</evidence>
<gene>
    <name evidence="7" type="ORF">SAMN04489717_0403</name>
</gene>
<organism evidence="7 8">
    <name type="scientific">Actinopolymorpha singaporensis</name>
    <dbReference type="NCBI Taxonomy" id="117157"/>
    <lineage>
        <taxon>Bacteria</taxon>
        <taxon>Bacillati</taxon>
        <taxon>Actinomycetota</taxon>
        <taxon>Actinomycetes</taxon>
        <taxon>Propionibacteriales</taxon>
        <taxon>Actinopolymorphaceae</taxon>
        <taxon>Actinopolymorpha</taxon>
    </lineage>
</organism>
<comment type="similarity">
    <text evidence="1 4">Belongs to the D-isomer specific 2-hydroxyacid dehydrogenase family.</text>
</comment>
<dbReference type="EMBL" id="LT629732">
    <property type="protein sequence ID" value="SDR75201.1"/>
    <property type="molecule type" value="Genomic_DNA"/>
</dbReference>
<dbReference type="InterPro" id="IPR050857">
    <property type="entry name" value="D-2-hydroxyacid_DH"/>
</dbReference>
<dbReference type="RefSeq" id="WP_092650006.1">
    <property type="nucleotide sequence ID" value="NZ_LT629732.1"/>
</dbReference>
<dbReference type="SUPFAM" id="SSF51735">
    <property type="entry name" value="NAD(P)-binding Rossmann-fold domains"/>
    <property type="match status" value="1"/>
</dbReference>
<dbReference type="Gene3D" id="3.40.50.720">
    <property type="entry name" value="NAD(P)-binding Rossmann-like Domain"/>
    <property type="match status" value="2"/>
</dbReference>
<reference evidence="7 8" key="1">
    <citation type="submission" date="2016-10" db="EMBL/GenBank/DDBJ databases">
        <authorList>
            <person name="de Groot N.N."/>
        </authorList>
    </citation>
    <scope>NUCLEOTIDE SEQUENCE [LARGE SCALE GENOMIC DNA]</scope>
    <source>
        <strain evidence="7 8">DSM 22024</strain>
    </source>
</reference>
<protein>
    <submittedName>
        <fullName evidence="7">Lactate dehydrogenase</fullName>
    </submittedName>
</protein>
<dbReference type="OrthoDB" id="117809at2"/>
<proteinExistence type="inferred from homology"/>
<dbReference type="GO" id="GO:0016616">
    <property type="term" value="F:oxidoreductase activity, acting on the CH-OH group of donors, NAD or NADP as acceptor"/>
    <property type="evidence" value="ECO:0007669"/>
    <property type="project" value="InterPro"/>
</dbReference>
<evidence type="ECO:0000259" key="5">
    <source>
        <dbReference type="Pfam" id="PF00389"/>
    </source>
</evidence>
<dbReference type="InterPro" id="IPR036291">
    <property type="entry name" value="NAD(P)-bd_dom_sf"/>
</dbReference>
<evidence type="ECO:0000256" key="3">
    <source>
        <dbReference type="ARBA" id="ARBA00023027"/>
    </source>
</evidence>